<evidence type="ECO:0000256" key="6">
    <source>
        <dbReference type="ARBA" id="ARBA00022857"/>
    </source>
</evidence>
<keyword evidence="8" id="KW-1015">Disulfide bond</keyword>
<comment type="subunit">
    <text evidence="3">Homodimer.</text>
</comment>
<evidence type="ECO:0000313" key="15">
    <source>
        <dbReference type="EMBL" id="AKO51110.1"/>
    </source>
</evidence>
<evidence type="ECO:0000256" key="3">
    <source>
        <dbReference type="ARBA" id="ARBA00011738"/>
    </source>
</evidence>
<evidence type="ECO:0000256" key="11">
    <source>
        <dbReference type="SAM" id="Phobius"/>
    </source>
</evidence>
<dbReference type="InterPro" id="IPR004099">
    <property type="entry name" value="Pyr_nucl-diS_OxRdtase_dimer"/>
</dbReference>
<dbReference type="RefSeq" id="WP_048383622.1">
    <property type="nucleotide sequence ID" value="NZ_CP011494.1"/>
</dbReference>
<keyword evidence="11" id="KW-0812">Transmembrane</keyword>
<evidence type="ECO:0000256" key="1">
    <source>
        <dbReference type="ARBA" id="ARBA00001974"/>
    </source>
</evidence>
<dbReference type="Proteomes" id="UP000036406">
    <property type="component" value="Chromosome"/>
</dbReference>
<dbReference type="Pfam" id="PF02852">
    <property type="entry name" value="Pyr_redox_dim"/>
    <property type="match status" value="1"/>
</dbReference>
<dbReference type="InterPro" id="IPR032816">
    <property type="entry name" value="VTT_dom"/>
</dbReference>
<evidence type="ECO:0000256" key="8">
    <source>
        <dbReference type="ARBA" id="ARBA00023157"/>
    </source>
</evidence>
<evidence type="ECO:0000259" key="13">
    <source>
        <dbReference type="Pfam" id="PF07992"/>
    </source>
</evidence>
<feature type="transmembrane region" description="Helical" evidence="11">
    <location>
        <begin position="161"/>
        <end position="180"/>
    </location>
</feature>
<dbReference type="FunFam" id="3.30.390.30:FF:000001">
    <property type="entry name" value="Dihydrolipoyl dehydrogenase"/>
    <property type="match status" value="1"/>
</dbReference>
<name>A0A0H4I0J1_9GAMM</name>
<comment type="cofactor">
    <cofactor evidence="1">
        <name>FAD</name>
        <dbReference type="ChEBI" id="CHEBI:57692"/>
    </cofactor>
</comment>
<evidence type="ECO:0000256" key="10">
    <source>
        <dbReference type="RuleBase" id="RU003691"/>
    </source>
</evidence>
<keyword evidence="16" id="KW-1185">Reference proteome</keyword>
<evidence type="ECO:0000259" key="14">
    <source>
        <dbReference type="Pfam" id="PF09335"/>
    </source>
</evidence>
<dbReference type="GO" id="GO:0016668">
    <property type="term" value="F:oxidoreductase activity, acting on a sulfur group of donors, NAD(P) as acceptor"/>
    <property type="evidence" value="ECO:0007669"/>
    <property type="project" value="InterPro"/>
</dbReference>
<organism evidence="15 16">
    <name type="scientific">Marinobacter psychrophilus</name>
    <dbReference type="NCBI Taxonomy" id="330734"/>
    <lineage>
        <taxon>Bacteria</taxon>
        <taxon>Pseudomonadati</taxon>
        <taxon>Pseudomonadota</taxon>
        <taxon>Gammaproteobacteria</taxon>
        <taxon>Pseudomonadales</taxon>
        <taxon>Marinobacteraceae</taxon>
        <taxon>Marinobacter</taxon>
    </lineage>
</organism>
<dbReference type="Gene3D" id="3.30.390.30">
    <property type="match status" value="1"/>
</dbReference>
<dbReference type="InterPro" id="IPR012999">
    <property type="entry name" value="Pyr_OxRdtase_I_AS"/>
</dbReference>
<gene>
    <name evidence="15" type="ORF">ABA45_00640</name>
</gene>
<feature type="domain" description="VTT" evidence="14">
    <location>
        <begin position="70"/>
        <end position="184"/>
    </location>
</feature>
<dbReference type="PROSITE" id="PS00076">
    <property type="entry name" value="PYRIDINE_REDOX_1"/>
    <property type="match status" value="1"/>
</dbReference>
<dbReference type="PANTHER" id="PTHR43014:SF2">
    <property type="entry name" value="MERCURIC REDUCTASE"/>
    <property type="match status" value="1"/>
</dbReference>
<feature type="transmembrane region" description="Helical" evidence="11">
    <location>
        <begin position="133"/>
        <end position="154"/>
    </location>
</feature>
<evidence type="ECO:0000256" key="7">
    <source>
        <dbReference type="ARBA" id="ARBA00023002"/>
    </source>
</evidence>
<keyword evidence="11" id="KW-1133">Transmembrane helix</keyword>
<keyword evidence="5 10" id="KW-0274">FAD</keyword>
<dbReference type="GO" id="GO:0050660">
    <property type="term" value="F:flavin adenine dinucleotide binding"/>
    <property type="evidence" value="ECO:0007669"/>
    <property type="project" value="TreeGrafter"/>
</dbReference>
<dbReference type="PRINTS" id="PR00368">
    <property type="entry name" value="FADPNR"/>
</dbReference>
<dbReference type="SUPFAM" id="SSF51905">
    <property type="entry name" value="FAD/NAD(P)-binding domain"/>
    <property type="match status" value="1"/>
</dbReference>
<comment type="similarity">
    <text evidence="2 10">Belongs to the class-I pyridine nucleotide-disulfide oxidoreductase family.</text>
</comment>
<dbReference type="SUPFAM" id="SSF55424">
    <property type="entry name" value="FAD/NAD-linked reductases, dimerisation (C-terminal) domain"/>
    <property type="match status" value="1"/>
</dbReference>
<dbReference type="Pfam" id="PF07992">
    <property type="entry name" value="Pyr_redox_2"/>
    <property type="match status" value="1"/>
</dbReference>
<keyword evidence="7 10" id="KW-0560">Oxidoreductase</keyword>
<feature type="transmembrane region" description="Helical" evidence="11">
    <location>
        <begin position="84"/>
        <end position="109"/>
    </location>
</feature>
<evidence type="ECO:0000259" key="12">
    <source>
        <dbReference type="Pfam" id="PF02852"/>
    </source>
</evidence>
<evidence type="ECO:0000313" key="16">
    <source>
        <dbReference type="Proteomes" id="UP000036406"/>
    </source>
</evidence>
<dbReference type="AlphaFoldDB" id="A0A0H4I0J1"/>
<keyword evidence="9 10" id="KW-0676">Redox-active center</keyword>
<accession>A0A0H4I0J1</accession>
<feature type="transmembrane region" description="Helical" evidence="11">
    <location>
        <begin position="48"/>
        <end position="72"/>
    </location>
</feature>
<feature type="domain" description="FAD/NAD(P)-binding" evidence="13">
    <location>
        <begin position="238"/>
        <end position="560"/>
    </location>
</feature>
<evidence type="ECO:0000256" key="4">
    <source>
        <dbReference type="ARBA" id="ARBA00022630"/>
    </source>
</evidence>
<dbReference type="GO" id="GO:0005886">
    <property type="term" value="C:plasma membrane"/>
    <property type="evidence" value="ECO:0007669"/>
    <property type="project" value="UniProtKB-ARBA"/>
</dbReference>
<feature type="transmembrane region" description="Helical" evidence="11">
    <location>
        <begin position="238"/>
        <end position="259"/>
    </location>
</feature>
<dbReference type="GO" id="GO:0003955">
    <property type="term" value="F:NAD(P)H dehydrogenase (quinone) activity"/>
    <property type="evidence" value="ECO:0007669"/>
    <property type="project" value="TreeGrafter"/>
</dbReference>
<evidence type="ECO:0000256" key="2">
    <source>
        <dbReference type="ARBA" id="ARBA00007532"/>
    </source>
</evidence>
<dbReference type="EMBL" id="CP011494">
    <property type="protein sequence ID" value="AKO51110.1"/>
    <property type="molecule type" value="Genomic_DNA"/>
</dbReference>
<dbReference type="InterPro" id="IPR036188">
    <property type="entry name" value="FAD/NAD-bd_sf"/>
</dbReference>
<sequence length="716" mass="77659">MTRSKLLLILVIAVIVGFFLGFDGHKLLTLENLQANQGALAQWIDQNLLTAVVGYAVIYVVVTALSLPGATIMTLAGGAFFGNLYGLAAVSIASTLGASLAFLVARFLMRDTLRARYRETIAKMDRGIKKDGAFYLATLRLVPVFPFFLINLAMGLTGMKLRIYALVSWVAMLPGTFVFVNAGTQLGQIQSTGDIVSADLLLSFALLGLFPLIAKFVVGFLRRRKVYAGWKKPAKFDYNLLVIGGGSAGLVSAYIAAAVKAKVGLIEKHKMGGDCLNTGCVPSKALIRSAKAADTLRHANRYGLESVPVKGSFKAIMERVQQAIKTIEPHDSPERYRSLGVDVMLGSARFISPWELEVQHNDGRSERLTARSIVIATGGKPAVPNIPGLADMNPLHSDNLWQLEQQPQRLLVLGGGPIGSELAHAFARLGSQVVLVQHGDQILAKEDADVAELVLEQFRADAIDVRLNHTAAEFCLENGEKVAYCDHQGDRVRIAFDEVLVAVGRAANTEGLNLEALGIEPQKNGTLPTEDDLSVRFPNIFACGDVAGPYQFTHAASHQAWYAAVNGLFGSFKRFKVDYRVMPWVTFTAPEVARVGLSEAEAKAQKIDYQLTRYDLGGLDRAITESENVGFIKVLTPPGKDKILGVVVVGSHAGEILAEFTLAMKHGLGLNKILGTIHPYPTWNEAAKATAGQWKRANAPQRLLAVVEKIHSWRRG</sequence>
<keyword evidence="4 10" id="KW-0285">Flavoprotein</keyword>
<dbReference type="PRINTS" id="PR00411">
    <property type="entry name" value="PNDRDTASEI"/>
</dbReference>
<dbReference type="KEGG" id="mpq:ABA45_00640"/>
<keyword evidence="6" id="KW-0521">NADP</keyword>
<protein>
    <submittedName>
        <fullName evidence="15">Pyridine nucleotide-disulfide oxidoreductase</fullName>
    </submittedName>
</protein>
<proteinExistence type="inferred from homology"/>
<keyword evidence="11" id="KW-0472">Membrane</keyword>
<dbReference type="PATRIC" id="fig|330734.3.peg.141"/>
<dbReference type="Pfam" id="PF09335">
    <property type="entry name" value="VTT_dom"/>
    <property type="match status" value="1"/>
</dbReference>
<dbReference type="InterPro" id="IPR016156">
    <property type="entry name" value="FAD/NAD-linked_Rdtase_dimer_sf"/>
</dbReference>
<dbReference type="PANTHER" id="PTHR43014">
    <property type="entry name" value="MERCURIC REDUCTASE"/>
    <property type="match status" value="1"/>
</dbReference>
<reference evidence="15 16" key="1">
    <citation type="submission" date="2015-05" db="EMBL/GenBank/DDBJ databases">
        <title>Complete genome of Marinobacter psychrophilus strain 20041T isolated from sea-ice of the Canadian Basin.</title>
        <authorList>
            <person name="Song L."/>
            <person name="Ren L."/>
            <person name="Yu Y."/>
            <person name="Wang X."/>
        </authorList>
    </citation>
    <scope>NUCLEOTIDE SEQUENCE [LARGE SCALE GENOMIC DNA]</scope>
    <source>
        <strain evidence="15 16">20041</strain>
    </source>
</reference>
<evidence type="ECO:0000256" key="9">
    <source>
        <dbReference type="ARBA" id="ARBA00023284"/>
    </source>
</evidence>
<evidence type="ECO:0000256" key="5">
    <source>
        <dbReference type="ARBA" id="ARBA00022827"/>
    </source>
</evidence>
<feature type="domain" description="Pyridine nucleotide-disulphide oxidoreductase dimerisation" evidence="12">
    <location>
        <begin position="582"/>
        <end position="688"/>
    </location>
</feature>
<dbReference type="Gene3D" id="3.50.50.60">
    <property type="entry name" value="FAD/NAD(P)-binding domain"/>
    <property type="match status" value="2"/>
</dbReference>
<feature type="transmembrane region" description="Helical" evidence="11">
    <location>
        <begin position="200"/>
        <end position="218"/>
    </location>
</feature>
<dbReference type="InterPro" id="IPR023753">
    <property type="entry name" value="FAD/NAD-binding_dom"/>
</dbReference>
<dbReference type="STRING" id="330734.ABA45_00640"/>